<dbReference type="Proteomes" id="UP000229459">
    <property type="component" value="Unassembled WGS sequence"/>
</dbReference>
<organism evidence="1 2">
    <name type="scientific">Candidatus Beckwithbacteria bacterium CG23_combo_of_CG06-09_8_20_14_all_34_8</name>
    <dbReference type="NCBI Taxonomy" id="1974497"/>
    <lineage>
        <taxon>Bacteria</taxon>
        <taxon>Candidatus Beckwithiibacteriota</taxon>
    </lineage>
</organism>
<dbReference type="EMBL" id="PCSR01000014">
    <property type="protein sequence ID" value="PIP53509.1"/>
    <property type="molecule type" value="Genomic_DNA"/>
</dbReference>
<gene>
    <name evidence="1" type="ORF">COX08_00685</name>
</gene>
<reference evidence="1 2" key="1">
    <citation type="submission" date="2017-09" db="EMBL/GenBank/DDBJ databases">
        <title>Depth-based differentiation of microbial function through sediment-hosted aquifers and enrichment of novel symbionts in the deep terrestrial subsurface.</title>
        <authorList>
            <person name="Probst A.J."/>
            <person name="Ladd B."/>
            <person name="Jarett J.K."/>
            <person name="Geller-Mcgrath D.E."/>
            <person name="Sieber C.M."/>
            <person name="Emerson J.B."/>
            <person name="Anantharaman K."/>
            <person name="Thomas B.C."/>
            <person name="Malmstrom R."/>
            <person name="Stieglmeier M."/>
            <person name="Klingl A."/>
            <person name="Woyke T."/>
            <person name="Ryan C.M."/>
            <person name="Banfield J.F."/>
        </authorList>
    </citation>
    <scope>NUCLEOTIDE SEQUENCE [LARGE SCALE GENOMIC DNA]</scope>
    <source>
        <strain evidence="1">CG23_combo_of_CG06-09_8_20_14_all_34_8</strain>
    </source>
</reference>
<evidence type="ECO:0000313" key="1">
    <source>
        <dbReference type="EMBL" id="PIP53509.1"/>
    </source>
</evidence>
<sequence>MQKIITVSASACRKDLYKLLHLVEKGYLIKIVHRRLGDFKIRITKDDKGKKLFQLGFWEQKN</sequence>
<protein>
    <submittedName>
        <fullName evidence="1">Uncharacterized protein</fullName>
    </submittedName>
</protein>
<evidence type="ECO:0000313" key="2">
    <source>
        <dbReference type="Proteomes" id="UP000229459"/>
    </source>
</evidence>
<accession>A0A2H0B798</accession>
<name>A0A2H0B798_9BACT</name>
<proteinExistence type="predicted"/>
<comment type="caution">
    <text evidence="1">The sequence shown here is derived from an EMBL/GenBank/DDBJ whole genome shotgun (WGS) entry which is preliminary data.</text>
</comment>
<dbReference type="AlphaFoldDB" id="A0A2H0B798"/>